<name>A0A6G4AQ67_9ACTN</name>
<dbReference type="EMBL" id="JAAIKT010000047">
    <property type="protein sequence ID" value="NEW74741.1"/>
    <property type="molecule type" value="Genomic_DNA"/>
</dbReference>
<keyword evidence="1" id="KW-1133">Transmembrane helix</keyword>
<organism evidence="2 3">
    <name type="scientific">Streptomyces rhizosphaericus</name>
    <dbReference type="NCBI Taxonomy" id="114699"/>
    <lineage>
        <taxon>Bacteria</taxon>
        <taxon>Bacillati</taxon>
        <taxon>Actinomycetota</taxon>
        <taxon>Actinomycetes</taxon>
        <taxon>Kitasatosporales</taxon>
        <taxon>Streptomycetaceae</taxon>
        <taxon>Streptomyces</taxon>
        <taxon>Streptomyces violaceusniger group</taxon>
    </lineage>
</organism>
<dbReference type="Proteomes" id="UP000476310">
    <property type="component" value="Unassembled WGS sequence"/>
</dbReference>
<keyword evidence="1" id="KW-0812">Transmembrane</keyword>
<accession>A0A6G4AQ67</accession>
<reference evidence="2" key="1">
    <citation type="submission" date="2020-02" db="EMBL/GenBank/DDBJ databases">
        <title>A new Streptomyces sp. for controlling soil-borne diseases.</title>
        <authorList>
            <person name="Li X."/>
            <person name="Tian Y."/>
            <person name="Gao K."/>
        </authorList>
    </citation>
    <scope>NUCLEOTIDE SEQUENCE [LARGE SCALE GENOMIC DNA]</scope>
    <source>
        <strain evidence="2">0250</strain>
    </source>
</reference>
<protein>
    <submittedName>
        <fullName evidence="2">Uncharacterized protein</fullName>
    </submittedName>
</protein>
<keyword evidence="3" id="KW-1185">Reference proteome</keyword>
<proteinExistence type="predicted"/>
<keyword evidence="1" id="KW-0472">Membrane</keyword>
<feature type="transmembrane region" description="Helical" evidence="1">
    <location>
        <begin position="104"/>
        <end position="121"/>
    </location>
</feature>
<dbReference type="AlphaFoldDB" id="A0A6G4AQ67"/>
<dbReference type="RefSeq" id="WP_164432604.1">
    <property type="nucleotide sequence ID" value="NZ_JAAIKT010000047.1"/>
</dbReference>
<evidence type="ECO:0000313" key="3">
    <source>
        <dbReference type="Proteomes" id="UP000476310"/>
    </source>
</evidence>
<comment type="caution">
    <text evidence="2">The sequence shown here is derived from an EMBL/GenBank/DDBJ whole genome shotgun (WGS) entry which is preliminary data.</text>
</comment>
<evidence type="ECO:0000313" key="2">
    <source>
        <dbReference type="EMBL" id="NEW74741.1"/>
    </source>
</evidence>
<evidence type="ECO:0000256" key="1">
    <source>
        <dbReference type="SAM" id="Phobius"/>
    </source>
</evidence>
<gene>
    <name evidence="2" type="ORF">G4H13_31345</name>
</gene>
<sequence>MAGIQAIDQYIQTNNGSVFQTIINNEGIDEETKQNVRRLAVSSPEMLAKVDVMLKESGDVKAAAALVRDASDILTGKAGSLTQFTDEGDDPMFPGKGERELRKAVASPFLVLVVIVALILWL</sequence>